<proteinExistence type="inferred from homology"/>
<comment type="caution">
    <text evidence="13">The sequence shown here is derived from an EMBL/GenBank/DDBJ whole genome shotgun (WGS) entry which is preliminary data.</text>
</comment>
<keyword evidence="14" id="KW-1185">Reference proteome</keyword>
<dbReference type="InterPro" id="IPR018998">
    <property type="entry name" value="EndoU_C"/>
</dbReference>
<gene>
    <name evidence="13" type="ORF">OS493_021794</name>
</gene>
<dbReference type="PROSITE" id="PS51959">
    <property type="entry name" value="ENDOU"/>
    <property type="match status" value="1"/>
</dbReference>
<evidence type="ECO:0000256" key="5">
    <source>
        <dbReference type="ARBA" id="ARBA00022723"/>
    </source>
</evidence>
<evidence type="ECO:0000259" key="12">
    <source>
        <dbReference type="PROSITE" id="PS51959"/>
    </source>
</evidence>
<evidence type="ECO:0000256" key="8">
    <source>
        <dbReference type="ARBA" id="ARBA00022884"/>
    </source>
</evidence>
<protein>
    <recommendedName>
        <fullName evidence="11">Uridylate-specific endoribonuclease</fullName>
        <ecNumber evidence="11">4.6.1.-</ecNumber>
    </recommendedName>
</protein>
<reference evidence="13" key="1">
    <citation type="submission" date="2023-01" db="EMBL/GenBank/DDBJ databases">
        <title>Genome assembly of the deep-sea coral Lophelia pertusa.</title>
        <authorList>
            <person name="Herrera S."/>
            <person name="Cordes E."/>
        </authorList>
    </citation>
    <scope>NUCLEOTIDE SEQUENCE</scope>
    <source>
        <strain evidence="13">USNM1676648</strain>
        <tissue evidence="13">Polyp</tissue>
    </source>
</reference>
<dbReference type="SUPFAM" id="SSF142877">
    <property type="entry name" value="EndoU-like"/>
    <property type="match status" value="1"/>
</dbReference>
<comment type="catalytic activity">
    <reaction evidence="11">
        <text>ribonucleotidyl-uridine-RNA = a 5'-end dephospho-uridine-RNA + a 3'-end 2',3'-cyclophospho-ribonucleotide-RNA</text>
        <dbReference type="Rhea" id="RHEA:67792"/>
        <dbReference type="Rhea" id="RHEA-COMP:10464"/>
        <dbReference type="Rhea" id="RHEA-COMP:17354"/>
        <dbReference type="Rhea" id="RHEA-COMP:17356"/>
        <dbReference type="ChEBI" id="CHEBI:83064"/>
        <dbReference type="ChEBI" id="CHEBI:173117"/>
        <dbReference type="ChEBI" id="CHEBI:173224"/>
    </reaction>
</comment>
<evidence type="ECO:0000256" key="3">
    <source>
        <dbReference type="ARBA" id="ARBA00011245"/>
    </source>
</evidence>
<keyword evidence="9 11" id="KW-0464">Manganese</keyword>
<comment type="similarity">
    <text evidence="2 11">Belongs to the ENDOU family.</text>
</comment>
<organism evidence="13 14">
    <name type="scientific">Desmophyllum pertusum</name>
    <dbReference type="NCBI Taxonomy" id="174260"/>
    <lineage>
        <taxon>Eukaryota</taxon>
        <taxon>Metazoa</taxon>
        <taxon>Cnidaria</taxon>
        <taxon>Anthozoa</taxon>
        <taxon>Hexacorallia</taxon>
        <taxon>Scleractinia</taxon>
        <taxon>Caryophylliina</taxon>
        <taxon>Caryophylliidae</taxon>
        <taxon>Desmophyllum</taxon>
    </lineage>
</organism>
<evidence type="ECO:0000313" key="13">
    <source>
        <dbReference type="EMBL" id="KAJ7384386.1"/>
    </source>
</evidence>
<dbReference type="GO" id="GO:0016787">
    <property type="term" value="F:hydrolase activity"/>
    <property type="evidence" value="ECO:0007669"/>
    <property type="project" value="UniProtKB-KW"/>
</dbReference>
<evidence type="ECO:0000313" key="14">
    <source>
        <dbReference type="Proteomes" id="UP001163046"/>
    </source>
</evidence>
<dbReference type="InterPro" id="IPR037227">
    <property type="entry name" value="EndoU-like"/>
</dbReference>
<dbReference type="GO" id="GO:0004521">
    <property type="term" value="F:RNA endonuclease activity"/>
    <property type="evidence" value="ECO:0007669"/>
    <property type="project" value="UniProtKB-UniRule"/>
</dbReference>
<sequence length="241" mass="27211">MADFKTVLEDEWFTPLPGKGFKHVFVGEKFVKKGKNMYSGFHNWYQFYILQDLNQISNVQVDSFTNNTKPYFIFMNFQWDNANKKSPSSLYVGTSPAFDFALFSVCFTALYKGPSGGALGNECTCKIHNNTLTLTAFEKPPKSGKICTVYPTKVVADAVSKSLANTVQTACEIEDCCPTTKTIPPTTSDSGGNDDYYYAKRGCFFICYVFYVFFFLTTHNITYSHKTITVKSTLPTRRKGF</sequence>
<keyword evidence="5 11" id="KW-0479">Metal-binding</keyword>
<evidence type="ECO:0000256" key="4">
    <source>
        <dbReference type="ARBA" id="ARBA00022722"/>
    </source>
</evidence>
<dbReference type="OrthoDB" id="430326at2759"/>
<dbReference type="Proteomes" id="UP001163046">
    <property type="component" value="Unassembled WGS sequence"/>
</dbReference>
<dbReference type="GO" id="GO:0003723">
    <property type="term" value="F:RNA binding"/>
    <property type="evidence" value="ECO:0007669"/>
    <property type="project" value="UniProtKB-UniRule"/>
</dbReference>
<keyword evidence="7 11" id="KW-0378">Hydrolase</keyword>
<name>A0A9X0D2P5_9CNID</name>
<dbReference type="PANTHER" id="PTHR12439">
    <property type="entry name" value="PLACENTAL PROTEIN 11-RELATED"/>
    <property type="match status" value="1"/>
</dbReference>
<dbReference type="AlphaFoldDB" id="A0A9X0D2P5"/>
<feature type="domain" description="EndoU" evidence="12">
    <location>
        <begin position="1"/>
        <end position="155"/>
    </location>
</feature>
<evidence type="ECO:0000256" key="10">
    <source>
        <dbReference type="ARBA" id="ARBA00023239"/>
    </source>
</evidence>
<evidence type="ECO:0000256" key="1">
    <source>
        <dbReference type="ARBA" id="ARBA00001936"/>
    </source>
</evidence>
<evidence type="ECO:0000256" key="6">
    <source>
        <dbReference type="ARBA" id="ARBA00022759"/>
    </source>
</evidence>
<dbReference type="PANTHER" id="PTHR12439:SF42">
    <property type="entry name" value="ENDORIBONUCLEASE-RELATED"/>
    <property type="match status" value="1"/>
</dbReference>
<keyword evidence="10" id="KW-0456">Lyase</keyword>
<dbReference type="GO" id="GO:0046872">
    <property type="term" value="F:metal ion binding"/>
    <property type="evidence" value="ECO:0007669"/>
    <property type="project" value="UniProtKB-UniRule"/>
</dbReference>
<comment type="cofactor">
    <cofactor evidence="1 11">
        <name>Mn(2+)</name>
        <dbReference type="ChEBI" id="CHEBI:29035"/>
    </cofactor>
</comment>
<evidence type="ECO:0000256" key="11">
    <source>
        <dbReference type="RuleBase" id="RU367085"/>
    </source>
</evidence>
<dbReference type="Pfam" id="PF09412">
    <property type="entry name" value="XendoU"/>
    <property type="match status" value="1"/>
</dbReference>
<keyword evidence="6 11" id="KW-0255">Endonuclease</keyword>
<comment type="subunit">
    <text evidence="3 11">Monomer.</text>
</comment>
<keyword evidence="8 11" id="KW-0694">RNA-binding</keyword>
<keyword evidence="4 11" id="KW-0540">Nuclease</keyword>
<dbReference type="GO" id="GO:0016829">
    <property type="term" value="F:lyase activity"/>
    <property type="evidence" value="ECO:0007669"/>
    <property type="project" value="UniProtKB-KW"/>
</dbReference>
<dbReference type="EMBL" id="MU825887">
    <property type="protein sequence ID" value="KAJ7384386.1"/>
    <property type="molecule type" value="Genomic_DNA"/>
</dbReference>
<dbReference type="InterPro" id="IPR039787">
    <property type="entry name" value="ENDOU"/>
</dbReference>
<evidence type="ECO:0000256" key="9">
    <source>
        <dbReference type="ARBA" id="ARBA00023211"/>
    </source>
</evidence>
<evidence type="ECO:0000256" key="2">
    <source>
        <dbReference type="ARBA" id="ARBA00010168"/>
    </source>
</evidence>
<evidence type="ECO:0000256" key="7">
    <source>
        <dbReference type="ARBA" id="ARBA00022801"/>
    </source>
</evidence>
<dbReference type="EC" id="4.6.1.-" evidence="11"/>
<accession>A0A9X0D2P5</accession>